<keyword evidence="3" id="KW-1185">Reference proteome</keyword>
<evidence type="ECO:0000313" key="2">
    <source>
        <dbReference type="EMBL" id="KDR79364.1"/>
    </source>
</evidence>
<organism evidence="2 3">
    <name type="scientific">Galerina marginata (strain CBS 339.88)</name>
    <dbReference type="NCBI Taxonomy" id="685588"/>
    <lineage>
        <taxon>Eukaryota</taxon>
        <taxon>Fungi</taxon>
        <taxon>Dikarya</taxon>
        <taxon>Basidiomycota</taxon>
        <taxon>Agaricomycotina</taxon>
        <taxon>Agaricomycetes</taxon>
        <taxon>Agaricomycetidae</taxon>
        <taxon>Agaricales</taxon>
        <taxon>Agaricineae</taxon>
        <taxon>Strophariaceae</taxon>
        <taxon>Galerina</taxon>
    </lineage>
</organism>
<feature type="region of interest" description="Disordered" evidence="1">
    <location>
        <begin position="121"/>
        <end position="216"/>
    </location>
</feature>
<dbReference type="Proteomes" id="UP000027222">
    <property type="component" value="Unassembled WGS sequence"/>
</dbReference>
<proteinExistence type="predicted"/>
<dbReference type="HOGENOM" id="CLU_729669_0_0_1"/>
<accession>A0A067THI5</accession>
<dbReference type="EMBL" id="KL142373">
    <property type="protein sequence ID" value="KDR79364.1"/>
    <property type="molecule type" value="Genomic_DNA"/>
</dbReference>
<dbReference type="STRING" id="685588.A0A067THI5"/>
<evidence type="ECO:0000256" key="1">
    <source>
        <dbReference type="SAM" id="MobiDB-lite"/>
    </source>
</evidence>
<feature type="region of interest" description="Disordered" evidence="1">
    <location>
        <begin position="300"/>
        <end position="326"/>
    </location>
</feature>
<dbReference type="OrthoDB" id="3270768at2759"/>
<name>A0A067THI5_GALM3</name>
<feature type="compositionally biased region" description="Basic and acidic residues" evidence="1">
    <location>
        <begin position="300"/>
        <end position="310"/>
    </location>
</feature>
<feature type="compositionally biased region" description="Acidic residues" evidence="1">
    <location>
        <begin position="121"/>
        <end position="138"/>
    </location>
</feature>
<dbReference type="AlphaFoldDB" id="A0A067THI5"/>
<protein>
    <submittedName>
        <fullName evidence="2">Uncharacterized protein</fullName>
    </submittedName>
</protein>
<reference evidence="3" key="1">
    <citation type="journal article" date="2014" name="Proc. Natl. Acad. Sci. U.S.A.">
        <title>Extensive sampling of basidiomycete genomes demonstrates inadequacy of the white-rot/brown-rot paradigm for wood decay fungi.</title>
        <authorList>
            <person name="Riley R."/>
            <person name="Salamov A.A."/>
            <person name="Brown D.W."/>
            <person name="Nagy L.G."/>
            <person name="Floudas D."/>
            <person name="Held B.W."/>
            <person name="Levasseur A."/>
            <person name="Lombard V."/>
            <person name="Morin E."/>
            <person name="Otillar R."/>
            <person name="Lindquist E.A."/>
            <person name="Sun H."/>
            <person name="LaButti K.M."/>
            <person name="Schmutz J."/>
            <person name="Jabbour D."/>
            <person name="Luo H."/>
            <person name="Baker S.E."/>
            <person name="Pisabarro A.G."/>
            <person name="Walton J.D."/>
            <person name="Blanchette R.A."/>
            <person name="Henrissat B."/>
            <person name="Martin F."/>
            <person name="Cullen D."/>
            <person name="Hibbett D.S."/>
            <person name="Grigoriev I.V."/>
        </authorList>
    </citation>
    <scope>NUCLEOTIDE SEQUENCE [LARGE SCALE GENOMIC DNA]</scope>
    <source>
        <strain evidence="3">CBS 339.88</strain>
    </source>
</reference>
<gene>
    <name evidence="2" type="ORF">GALMADRAFT_154280</name>
</gene>
<evidence type="ECO:0000313" key="3">
    <source>
        <dbReference type="Proteomes" id="UP000027222"/>
    </source>
</evidence>
<feature type="compositionally biased region" description="Polar residues" evidence="1">
    <location>
        <begin position="192"/>
        <end position="205"/>
    </location>
</feature>
<sequence length="379" mass="41976">MPAFAFLSQNEVSFSITMSSSSAPAPLLPAAEIAPRPHAPRPPRPPPIGQAIARPVFSRSRLENRLDVSMIAINDTREASWYGPWAIALDILFTSKALPQNVYYVTTPQLPVVRGYDPVAEEENEDTDNIDDAADEEAGGSPYPAFHGPESPGPMRTFSSSESYPEEGDAHMITDTRPSTPDAQIFVPAQPPSTRRTYSFSSDTQPNKKKGKTRSTRVPDFSTYLHFQEFVTKLRSYLVLIVEIKPKRGKVISPGIYSTIPQVTEQARHAFDSDPSLKILGCMICVSSSWTYFDIERDTLPPSPKPDRRTRSMGGNIPNPPANVEDDEQEQGFLIPAPFLVPIFGQSSIYLSLTDIDRTKLAFEMILKHLANRVGISTH</sequence>